<reference evidence="1 2" key="2">
    <citation type="journal article" date="2022" name="Mol. Ecol. Resour.">
        <title>The genomes of chicory, endive, great burdock and yacon provide insights into Asteraceae paleo-polyploidization history and plant inulin production.</title>
        <authorList>
            <person name="Fan W."/>
            <person name="Wang S."/>
            <person name="Wang H."/>
            <person name="Wang A."/>
            <person name="Jiang F."/>
            <person name="Liu H."/>
            <person name="Zhao H."/>
            <person name="Xu D."/>
            <person name="Zhang Y."/>
        </authorList>
    </citation>
    <scope>NUCLEOTIDE SEQUENCE [LARGE SCALE GENOMIC DNA]</scope>
    <source>
        <strain evidence="2">cv. Punajuju</strain>
        <tissue evidence="1">Leaves</tissue>
    </source>
</reference>
<dbReference type="EMBL" id="CM042016">
    <property type="protein sequence ID" value="KAI3699726.1"/>
    <property type="molecule type" value="Genomic_DNA"/>
</dbReference>
<organism evidence="1 2">
    <name type="scientific">Cichorium intybus</name>
    <name type="common">Chicory</name>
    <dbReference type="NCBI Taxonomy" id="13427"/>
    <lineage>
        <taxon>Eukaryota</taxon>
        <taxon>Viridiplantae</taxon>
        <taxon>Streptophyta</taxon>
        <taxon>Embryophyta</taxon>
        <taxon>Tracheophyta</taxon>
        <taxon>Spermatophyta</taxon>
        <taxon>Magnoliopsida</taxon>
        <taxon>eudicotyledons</taxon>
        <taxon>Gunneridae</taxon>
        <taxon>Pentapetalae</taxon>
        <taxon>asterids</taxon>
        <taxon>campanulids</taxon>
        <taxon>Asterales</taxon>
        <taxon>Asteraceae</taxon>
        <taxon>Cichorioideae</taxon>
        <taxon>Cichorieae</taxon>
        <taxon>Cichoriinae</taxon>
        <taxon>Cichorium</taxon>
    </lineage>
</organism>
<sequence length="117" mass="13102">MELTTAELPTAVVRRQKENDGAGRMLVAGVELEVTMDGPQIVFGTPNFFKLADKQSQLSNGDNQFEKGKHKAPTRSKQGPLRMQLAIQHHYEDIYDAKTAVDHLSGFKVANRYLIVF</sequence>
<keyword evidence="2" id="KW-1185">Reference proteome</keyword>
<name>A0ACB8ZPT9_CICIN</name>
<proteinExistence type="predicted"/>
<gene>
    <name evidence="1" type="ORF">L2E82_44197</name>
</gene>
<dbReference type="Proteomes" id="UP001055811">
    <property type="component" value="Linkage Group LG08"/>
</dbReference>
<accession>A0ACB8ZPT9</accession>
<evidence type="ECO:0000313" key="1">
    <source>
        <dbReference type="EMBL" id="KAI3699726.1"/>
    </source>
</evidence>
<comment type="caution">
    <text evidence="1">The sequence shown here is derived from an EMBL/GenBank/DDBJ whole genome shotgun (WGS) entry which is preliminary data.</text>
</comment>
<evidence type="ECO:0000313" key="2">
    <source>
        <dbReference type="Proteomes" id="UP001055811"/>
    </source>
</evidence>
<reference evidence="2" key="1">
    <citation type="journal article" date="2022" name="Mol. Ecol. Resour.">
        <title>The genomes of chicory, endive, great burdock and yacon provide insights into Asteraceae palaeo-polyploidization history and plant inulin production.</title>
        <authorList>
            <person name="Fan W."/>
            <person name="Wang S."/>
            <person name="Wang H."/>
            <person name="Wang A."/>
            <person name="Jiang F."/>
            <person name="Liu H."/>
            <person name="Zhao H."/>
            <person name="Xu D."/>
            <person name="Zhang Y."/>
        </authorList>
    </citation>
    <scope>NUCLEOTIDE SEQUENCE [LARGE SCALE GENOMIC DNA]</scope>
    <source>
        <strain evidence="2">cv. Punajuju</strain>
    </source>
</reference>
<protein>
    <submittedName>
        <fullName evidence="1">Uncharacterized protein</fullName>
    </submittedName>
</protein>